<name>A0A6S6T049_9BACT</name>
<dbReference type="EMBL" id="CACVAQ010000180">
    <property type="protein sequence ID" value="CAA6811942.1"/>
    <property type="molecule type" value="Genomic_DNA"/>
</dbReference>
<dbReference type="AlphaFoldDB" id="A0A6S6T049"/>
<reference evidence="1" key="1">
    <citation type="submission" date="2020-01" db="EMBL/GenBank/DDBJ databases">
        <authorList>
            <person name="Meier V. D."/>
            <person name="Meier V D."/>
        </authorList>
    </citation>
    <scope>NUCLEOTIDE SEQUENCE</scope>
    <source>
        <strain evidence="1">HLG_WM_MAG_10</strain>
    </source>
</reference>
<sequence>MFYRRKIILALLEQFGEELEKLRFQKLLFLISQYQETPSFDFVPYKFGCYSFHATADLRTLQKYGYVEEGQIKWTLLKNENILQELKDEDQNHIKRLKKYHINSSVDTLIKLTYRKYPYYAIKSEVANRHLNKEELSVVEKLIPKGKEKTLFTIGYEGISIEKYLNKLIKNDVKLLCDVRKNPLSRKTGFSKKSLTSYCNAVGIEYLHVPSFGIDGSQRKNLNTQEDYNQLFDKYEQDVLIPKFEDLDQFTELVNKYDQIALTCFEAESCQCHRGRIADILKTKSTWNYKIKHI</sequence>
<evidence type="ECO:0000313" key="1">
    <source>
        <dbReference type="EMBL" id="CAA6811942.1"/>
    </source>
</evidence>
<evidence type="ECO:0008006" key="2">
    <source>
        <dbReference type="Google" id="ProtNLM"/>
    </source>
</evidence>
<gene>
    <name evidence="1" type="ORF">HELGO_WM38291</name>
</gene>
<accession>A0A6S6T049</accession>
<dbReference type="Pfam" id="PF04343">
    <property type="entry name" value="DUF488"/>
    <property type="match status" value="1"/>
</dbReference>
<dbReference type="InterPro" id="IPR007438">
    <property type="entry name" value="DUF488"/>
</dbReference>
<dbReference type="PANTHER" id="PTHR39337">
    <property type="entry name" value="BLR5642 PROTEIN"/>
    <property type="match status" value="1"/>
</dbReference>
<protein>
    <recommendedName>
        <fullName evidence="2">DUF488 domain-containing protein</fullName>
    </recommendedName>
</protein>
<organism evidence="1">
    <name type="scientific">uncultured Aureispira sp</name>
    <dbReference type="NCBI Taxonomy" id="1331704"/>
    <lineage>
        <taxon>Bacteria</taxon>
        <taxon>Pseudomonadati</taxon>
        <taxon>Bacteroidota</taxon>
        <taxon>Saprospiria</taxon>
        <taxon>Saprospirales</taxon>
        <taxon>Saprospiraceae</taxon>
        <taxon>Aureispira</taxon>
        <taxon>environmental samples</taxon>
    </lineage>
</organism>
<dbReference type="PANTHER" id="PTHR39337:SF1">
    <property type="entry name" value="BLR5642 PROTEIN"/>
    <property type="match status" value="1"/>
</dbReference>
<proteinExistence type="predicted"/>